<evidence type="ECO:0008006" key="4">
    <source>
        <dbReference type="Google" id="ProtNLM"/>
    </source>
</evidence>
<dbReference type="EMBL" id="BAAAGF010000001">
    <property type="protein sequence ID" value="GAA0739255.1"/>
    <property type="molecule type" value="Genomic_DNA"/>
</dbReference>
<feature type="transmembrane region" description="Helical" evidence="1">
    <location>
        <begin position="84"/>
        <end position="103"/>
    </location>
</feature>
<dbReference type="RefSeq" id="WP_343795979.1">
    <property type="nucleotide sequence ID" value="NZ_BAAAGF010000001.1"/>
</dbReference>
<sequence>MNKLKIFRKKELNNKNRSFKVFFNDQYIGKLEDGVEYKDFEVDSFHGKLKISVDWCSSNTQKVEFKKGQDNVKVFETSSSIPNYAFLIIIFGCILSTVLYFIFKQSIFAITPLVLILYPLWMITFGRKRYLRLTLR</sequence>
<protein>
    <recommendedName>
        <fullName evidence="4">Glycosyl hydrolase family 2</fullName>
    </recommendedName>
</protein>
<dbReference type="Proteomes" id="UP001500736">
    <property type="component" value="Unassembled WGS sequence"/>
</dbReference>
<proteinExistence type="predicted"/>
<feature type="transmembrane region" description="Helical" evidence="1">
    <location>
        <begin position="109"/>
        <end position="126"/>
    </location>
</feature>
<accession>A0ABN1JGR1</accession>
<name>A0ABN1JGR1_9FLAO</name>
<evidence type="ECO:0000313" key="2">
    <source>
        <dbReference type="EMBL" id="GAA0739255.1"/>
    </source>
</evidence>
<keyword evidence="3" id="KW-1185">Reference proteome</keyword>
<organism evidence="2 3">
    <name type="scientific">Gaetbulibacter jejuensis</name>
    <dbReference type="NCBI Taxonomy" id="584607"/>
    <lineage>
        <taxon>Bacteria</taxon>
        <taxon>Pseudomonadati</taxon>
        <taxon>Bacteroidota</taxon>
        <taxon>Flavobacteriia</taxon>
        <taxon>Flavobacteriales</taxon>
        <taxon>Flavobacteriaceae</taxon>
        <taxon>Gaetbulibacter</taxon>
    </lineage>
</organism>
<evidence type="ECO:0000256" key="1">
    <source>
        <dbReference type="SAM" id="Phobius"/>
    </source>
</evidence>
<evidence type="ECO:0000313" key="3">
    <source>
        <dbReference type="Proteomes" id="UP001500736"/>
    </source>
</evidence>
<keyword evidence="1" id="KW-1133">Transmembrane helix</keyword>
<keyword evidence="1" id="KW-0472">Membrane</keyword>
<keyword evidence="1" id="KW-0812">Transmembrane</keyword>
<gene>
    <name evidence="2" type="ORF">GCM10009431_08060</name>
</gene>
<reference evidence="2 3" key="1">
    <citation type="journal article" date="2019" name="Int. J. Syst. Evol. Microbiol.">
        <title>The Global Catalogue of Microorganisms (GCM) 10K type strain sequencing project: providing services to taxonomists for standard genome sequencing and annotation.</title>
        <authorList>
            <consortium name="The Broad Institute Genomics Platform"/>
            <consortium name="The Broad Institute Genome Sequencing Center for Infectious Disease"/>
            <person name="Wu L."/>
            <person name="Ma J."/>
        </authorList>
    </citation>
    <scope>NUCLEOTIDE SEQUENCE [LARGE SCALE GENOMIC DNA]</scope>
    <source>
        <strain evidence="2 3">JCM 15976</strain>
    </source>
</reference>
<comment type="caution">
    <text evidence="2">The sequence shown here is derived from an EMBL/GenBank/DDBJ whole genome shotgun (WGS) entry which is preliminary data.</text>
</comment>